<comment type="similarity">
    <text evidence="1">Belongs to the WD repeat MET30/SCONB/SCON-2 family.</text>
</comment>
<dbReference type="SMART" id="SM00320">
    <property type="entry name" value="WD40"/>
    <property type="match status" value="5"/>
</dbReference>
<dbReference type="SUPFAM" id="SSF81383">
    <property type="entry name" value="F-box domain"/>
    <property type="match status" value="1"/>
</dbReference>
<sequence>MWQLTCGQQPTNFWLDVYNTSHVFDTPDLIQSLATFSEAQQTDERTQSTGSGAPKESLLFLHVQASADFFSTNRTGEVRLGRYKRLTSMANVINSGQQNHSTPDSGTLTPTNAPTTPHHPFYNLPSELILDIVDLLPPESFINFAFANYPLLHAYGLAPALSRPRVVYITTQTRIPALFPLLRLPPEIMLHVMRHLKPIDIMRFAVANYQDLARQGIAPPLSARTVGQLRHAVGVGDEDDPGHYFQTTDSLATSERKAAKAKNNYGDPRRLSSKILALLSYETWPGEVIIAEAAGVIRRVNLSVSTPNQPPPRPTTTARPIARPRPSPLTSLAISPRAGVPTLYAACWDKLIYGTPLPTSNSTLQSLPAYQPHELRGHTDFVKCLLPAQLAGSPVLLSGGADGVICVWDLASVASSSGKPLHKLHSSAGGKAAVQCLVLDPLGVPSDLDEPSGSGVVVFSSSSDREIRRWFVGRERAYELAESIESPILAHETSVYKLCFDSEGDLWTASADGTAKHLVRERGWEIDTVLKHPDFVRDVVVDDARGLVVTACRDEEVRVWEAGSGDLVCVYGGHFEEVTGLALVEGWGVVSVSIDGTVRRWSLERKGMREYAEAVEREKAGEVEEGKVEGREGVLTAEEEAELAELMDDDD</sequence>
<evidence type="ECO:0000256" key="6">
    <source>
        <dbReference type="ARBA" id="ARBA00043913"/>
    </source>
</evidence>
<evidence type="ECO:0000259" key="9">
    <source>
        <dbReference type="PROSITE" id="PS50181"/>
    </source>
</evidence>
<feature type="repeat" description="WD" evidence="7">
    <location>
        <begin position="529"/>
        <end position="570"/>
    </location>
</feature>
<dbReference type="FunFam" id="2.130.10.10:FF:001196">
    <property type="entry name" value="WD repeat protein (AFU_orthologue AFUA_1G12380)"/>
    <property type="match status" value="1"/>
</dbReference>
<evidence type="ECO:0000313" key="10">
    <source>
        <dbReference type="EMBL" id="TKA28321.1"/>
    </source>
</evidence>
<dbReference type="PROSITE" id="PS50181">
    <property type="entry name" value="FBOX"/>
    <property type="match status" value="1"/>
</dbReference>
<feature type="domain" description="F-box" evidence="9">
    <location>
        <begin position="178"/>
        <end position="205"/>
    </location>
</feature>
<dbReference type="InterPro" id="IPR001810">
    <property type="entry name" value="F-box_dom"/>
</dbReference>
<keyword evidence="3" id="KW-0677">Repeat</keyword>
<dbReference type="PROSITE" id="PS50082">
    <property type="entry name" value="WD_REPEATS_2"/>
    <property type="match status" value="2"/>
</dbReference>
<protein>
    <recommendedName>
        <fullName evidence="5">Mitochondrial division protein 1</fullName>
    </recommendedName>
</protein>
<evidence type="ECO:0000256" key="8">
    <source>
        <dbReference type="SAM" id="MobiDB-lite"/>
    </source>
</evidence>
<dbReference type="Gene3D" id="2.130.10.10">
    <property type="entry name" value="YVTN repeat-like/Quinoprotein amine dehydrogenase"/>
    <property type="match status" value="2"/>
</dbReference>
<dbReference type="PROSITE" id="PS00678">
    <property type="entry name" value="WD_REPEATS_1"/>
    <property type="match status" value="1"/>
</dbReference>
<dbReference type="SUPFAM" id="SSF50978">
    <property type="entry name" value="WD40 repeat-like"/>
    <property type="match status" value="1"/>
</dbReference>
<feature type="repeat" description="WD" evidence="7">
    <location>
        <begin position="375"/>
        <end position="412"/>
    </location>
</feature>
<evidence type="ECO:0000256" key="7">
    <source>
        <dbReference type="PROSITE-ProRule" id="PRU00221"/>
    </source>
</evidence>
<evidence type="ECO:0000313" key="11">
    <source>
        <dbReference type="Proteomes" id="UP000310066"/>
    </source>
</evidence>
<dbReference type="OrthoDB" id="6262491at2759"/>
<evidence type="ECO:0000256" key="2">
    <source>
        <dbReference type="ARBA" id="ARBA00022574"/>
    </source>
</evidence>
<evidence type="ECO:0000256" key="5">
    <source>
        <dbReference type="ARBA" id="ARBA00039789"/>
    </source>
</evidence>
<dbReference type="GO" id="GO:1990234">
    <property type="term" value="C:transferase complex"/>
    <property type="evidence" value="ECO:0007669"/>
    <property type="project" value="UniProtKB-ARBA"/>
</dbReference>
<dbReference type="Proteomes" id="UP000310066">
    <property type="component" value="Unassembled WGS sequence"/>
</dbReference>
<evidence type="ECO:0000256" key="4">
    <source>
        <dbReference type="ARBA" id="ARBA00038415"/>
    </source>
</evidence>
<keyword evidence="2 7" id="KW-0853">WD repeat</keyword>
<dbReference type="PANTHER" id="PTHR22847:SF637">
    <property type="entry name" value="WD REPEAT DOMAIN 5B"/>
    <property type="match status" value="1"/>
</dbReference>
<dbReference type="PANTHER" id="PTHR22847">
    <property type="entry name" value="WD40 REPEAT PROTEIN"/>
    <property type="match status" value="1"/>
</dbReference>
<evidence type="ECO:0000256" key="3">
    <source>
        <dbReference type="ARBA" id="ARBA00022737"/>
    </source>
</evidence>
<comment type="function">
    <text evidence="6">Involved in mitochondrial fission. Acts as an adapter protein required to form mitochondrial fission complexes. Formation of these complexes is required to promote constriction and fission of the mitochondrial compartment at a late step in mitochondrial division.</text>
</comment>
<dbReference type="InterPro" id="IPR001680">
    <property type="entry name" value="WD40_rpt"/>
</dbReference>
<dbReference type="InterPro" id="IPR015943">
    <property type="entry name" value="WD40/YVTN_repeat-like_dom_sf"/>
</dbReference>
<feature type="region of interest" description="Disordered" evidence="8">
    <location>
        <begin position="305"/>
        <end position="330"/>
    </location>
</feature>
<gene>
    <name evidence="10" type="ORF">B0A54_16120</name>
</gene>
<dbReference type="STRING" id="329885.A0A4U0U0C0"/>
<dbReference type="EMBL" id="NAJP01000118">
    <property type="protein sequence ID" value="TKA28321.1"/>
    <property type="molecule type" value="Genomic_DNA"/>
</dbReference>
<proteinExistence type="inferred from homology"/>
<name>A0A4U0U0C0_9PEZI</name>
<comment type="caution">
    <text evidence="10">The sequence shown here is derived from an EMBL/GenBank/DDBJ whole genome shotgun (WGS) entry which is preliminary data.</text>
</comment>
<accession>A0A4U0U0C0</accession>
<dbReference type="InterPro" id="IPR019775">
    <property type="entry name" value="WD40_repeat_CS"/>
</dbReference>
<reference evidence="10 11" key="1">
    <citation type="submission" date="2017-03" db="EMBL/GenBank/DDBJ databases">
        <title>Genomes of endolithic fungi from Antarctica.</title>
        <authorList>
            <person name="Coleine C."/>
            <person name="Masonjones S."/>
            <person name="Stajich J.E."/>
        </authorList>
    </citation>
    <scope>NUCLEOTIDE SEQUENCE [LARGE SCALE GENOMIC DNA]</scope>
    <source>
        <strain evidence="10 11">CCFEE 5311</strain>
    </source>
</reference>
<dbReference type="Pfam" id="PF00400">
    <property type="entry name" value="WD40"/>
    <property type="match status" value="2"/>
</dbReference>
<organism evidence="10 11">
    <name type="scientific">Friedmanniomyces endolithicus</name>
    <dbReference type="NCBI Taxonomy" id="329885"/>
    <lineage>
        <taxon>Eukaryota</taxon>
        <taxon>Fungi</taxon>
        <taxon>Dikarya</taxon>
        <taxon>Ascomycota</taxon>
        <taxon>Pezizomycotina</taxon>
        <taxon>Dothideomycetes</taxon>
        <taxon>Dothideomycetidae</taxon>
        <taxon>Mycosphaerellales</taxon>
        <taxon>Teratosphaeriaceae</taxon>
        <taxon>Friedmanniomyces</taxon>
    </lineage>
</organism>
<dbReference type="AlphaFoldDB" id="A0A4U0U0C0"/>
<dbReference type="InterPro" id="IPR036322">
    <property type="entry name" value="WD40_repeat_dom_sf"/>
</dbReference>
<comment type="similarity">
    <text evidence="4">Belongs to the WD repeat MDV1/CAF4 family.</text>
</comment>
<dbReference type="Pfam" id="PF00646">
    <property type="entry name" value="F-box"/>
    <property type="match status" value="1"/>
</dbReference>
<evidence type="ECO:0000256" key="1">
    <source>
        <dbReference type="ARBA" id="ARBA00007968"/>
    </source>
</evidence>
<dbReference type="InterPro" id="IPR036047">
    <property type="entry name" value="F-box-like_dom_sf"/>
</dbReference>